<feature type="domain" description="Glyoxalase-like" evidence="1">
    <location>
        <begin position="134"/>
        <end position="240"/>
    </location>
</feature>
<evidence type="ECO:0000259" key="1">
    <source>
        <dbReference type="Pfam" id="PF18029"/>
    </source>
</evidence>
<dbReference type="EMBL" id="FOFA01000007">
    <property type="protein sequence ID" value="SEQ97775.1"/>
    <property type="molecule type" value="Genomic_DNA"/>
</dbReference>
<dbReference type="Pfam" id="PF18029">
    <property type="entry name" value="Glyoxalase_6"/>
    <property type="match status" value="2"/>
</dbReference>
<evidence type="ECO:0000313" key="2">
    <source>
        <dbReference type="EMBL" id="SEQ97775.1"/>
    </source>
</evidence>
<accession>A0A1H9KFP9</accession>
<gene>
    <name evidence="2" type="ORF">SAMN05421756_107191</name>
</gene>
<dbReference type="Proteomes" id="UP000198504">
    <property type="component" value="Unassembled WGS sequence"/>
</dbReference>
<dbReference type="InterPro" id="IPR041581">
    <property type="entry name" value="Glyoxalase_6"/>
</dbReference>
<dbReference type="SUPFAM" id="SSF54593">
    <property type="entry name" value="Glyoxalase/Bleomycin resistance protein/Dihydroxybiphenyl dioxygenase"/>
    <property type="match status" value="2"/>
</dbReference>
<proteinExistence type="predicted"/>
<dbReference type="Gene3D" id="3.10.180.10">
    <property type="entry name" value="2,3-Dihydroxybiphenyl 1,2-Dioxygenase, domain 1"/>
    <property type="match status" value="2"/>
</dbReference>
<dbReference type="STRING" id="1036181.SAMN05421756_107191"/>
<name>A0A1H9KFP9_9ACTN</name>
<dbReference type="PANTHER" id="PTHR35908:SF1">
    <property type="entry name" value="CONSERVED PROTEIN"/>
    <property type="match status" value="1"/>
</dbReference>
<evidence type="ECO:0000313" key="3">
    <source>
        <dbReference type="Proteomes" id="UP000198504"/>
    </source>
</evidence>
<dbReference type="InterPro" id="IPR029068">
    <property type="entry name" value="Glyas_Bleomycin-R_OHBP_Dase"/>
</dbReference>
<organism evidence="2 3">
    <name type="scientific">Microlunatus flavus</name>
    <dbReference type="NCBI Taxonomy" id="1036181"/>
    <lineage>
        <taxon>Bacteria</taxon>
        <taxon>Bacillati</taxon>
        <taxon>Actinomycetota</taxon>
        <taxon>Actinomycetes</taxon>
        <taxon>Propionibacteriales</taxon>
        <taxon>Propionibacteriaceae</taxon>
        <taxon>Microlunatus</taxon>
    </lineage>
</organism>
<reference evidence="3" key="1">
    <citation type="submission" date="2016-10" db="EMBL/GenBank/DDBJ databases">
        <authorList>
            <person name="Varghese N."/>
            <person name="Submissions S."/>
        </authorList>
    </citation>
    <scope>NUCLEOTIDE SEQUENCE [LARGE SCALE GENOMIC DNA]</scope>
    <source>
        <strain evidence="3">CGMCC 4.6856</strain>
    </source>
</reference>
<feature type="domain" description="Glyoxalase-like" evidence="1">
    <location>
        <begin position="23"/>
        <end position="118"/>
    </location>
</feature>
<dbReference type="AlphaFoldDB" id="A0A1H9KFP9"/>
<sequence length="252" mass="27527">MIMERSDAVADDHGAGRVRFKDLCVDVGDLDAAAAFFGPLLGLEQQERRDAVLLLGDDVAEHAVWLNLVPEPRTVKNRVHLDVDVAAVDDVLALDARVLDASQPWTVLTQDQAGELCVFVRPPDRLRPYRLYELVVDCADPWAVGAWWAERFGVELQDDGEVVWLDGGPDGRPATTSGLPWELVFAAVPERKRVKNRVHFDVEGSTAALLEAGATLLRAQDDEVAWDVLADPEGNEFCVFAPGKGGAGNPRP</sequence>
<protein>
    <recommendedName>
        <fullName evidence="1">Glyoxalase-like domain-containing protein</fullName>
    </recommendedName>
</protein>
<keyword evidence="3" id="KW-1185">Reference proteome</keyword>
<dbReference type="PANTHER" id="PTHR35908">
    <property type="entry name" value="HYPOTHETICAL FUSION PROTEIN"/>
    <property type="match status" value="1"/>
</dbReference>